<keyword evidence="2 5" id="KW-0547">Nucleotide-binding</keyword>
<evidence type="ECO:0000256" key="4">
    <source>
        <dbReference type="ARBA" id="ARBA00022840"/>
    </source>
</evidence>
<dbReference type="InterPro" id="IPR045269">
    <property type="entry name" value="Atg1-like"/>
</dbReference>
<evidence type="ECO:0000313" key="9">
    <source>
        <dbReference type="Proteomes" id="UP001470230"/>
    </source>
</evidence>
<sequence length="516" mass="60601">MYKFQITPHLKLNGYEFQREIGRGQFAVVWEALHLFTNNQVAIKCFSLNQEVMKNDRITILKEIYFNQKFFHPFICQYFDFFEVNSIFFIVFENCSENLVTFSNKRSFLDEKTAHKLFYELFYALESLHNDYNIIHRDLKVENILIDLNKNAFLSDFGLSISIEPPLLHSSIDNVNINSNHLKKQQVGSIYYMSPEMVKNEEYDKSIDIWSLGIVLFAITNGKLPFDGNSVDSIKQKILFSQPQFQPHFNSFSPNLKSLIIRMLDKNKKSRITMEEIKMNCWFTERKYKKIEDFEKISFDLTRYQIDYQIINKIFPSSNECDMIVQKLQNEINYFQQIKHQKFEIKESSGISSNQKEMTSKKDKLNGNCDIYEEHHSDENNNTIERNVNNFDIGKNVINEAKLLNSSNDFEYEKYGIKIRSMEFVSYLIEMRKKLKLQMKIEEKDIIINKPSIVTSPRGGKKQIPQLSKTTTLSQSIKPSVKKPIIPAKRQALTSKSKKQSLSLSMKSSEVKKKKV</sequence>
<dbReference type="PROSITE" id="PS50011">
    <property type="entry name" value="PROTEIN_KINASE_DOM"/>
    <property type="match status" value="1"/>
</dbReference>
<dbReference type="PANTHER" id="PTHR24348:SF22">
    <property type="entry name" value="NON-SPECIFIC SERINE_THREONINE PROTEIN KINASE"/>
    <property type="match status" value="1"/>
</dbReference>
<keyword evidence="1" id="KW-0808">Transferase</keyword>
<keyword evidence="3" id="KW-0418">Kinase</keyword>
<dbReference type="PROSITE" id="PS00107">
    <property type="entry name" value="PROTEIN_KINASE_ATP"/>
    <property type="match status" value="1"/>
</dbReference>
<dbReference type="EMBL" id="JAPFFF010000002">
    <property type="protein sequence ID" value="KAK8896411.1"/>
    <property type="molecule type" value="Genomic_DNA"/>
</dbReference>
<evidence type="ECO:0000256" key="2">
    <source>
        <dbReference type="ARBA" id="ARBA00022741"/>
    </source>
</evidence>
<evidence type="ECO:0000313" key="8">
    <source>
        <dbReference type="EMBL" id="KAK8896411.1"/>
    </source>
</evidence>
<dbReference type="InterPro" id="IPR008271">
    <property type="entry name" value="Ser/Thr_kinase_AS"/>
</dbReference>
<evidence type="ECO:0000259" key="7">
    <source>
        <dbReference type="PROSITE" id="PS50011"/>
    </source>
</evidence>
<accession>A0ABR2KZ63</accession>
<dbReference type="PROSITE" id="PS00108">
    <property type="entry name" value="PROTEIN_KINASE_ST"/>
    <property type="match status" value="1"/>
</dbReference>
<feature type="binding site" evidence="5">
    <location>
        <position position="44"/>
    </location>
    <ligand>
        <name>ATP</name>
        <dbReference type="ChEBI" id="CHEBI:30616"/>
    </ligand>
</feature>
<proteinExistence type="predicted"/>
<dbReference type="InterPro" id="IPR017441">
    <property type="entry name" value="Protein_kinase_ATP_BS"/>
</dbReference>
<organism evidence="8 9">
    <name type="scientific">Tritrichomonas musculus</name>
    <dbReference type="NCBI Taxonomy" id="1915356"/>
    <lineage>
        <taxon>Eukaryota</taxon>
        <taxon>Metamonada</taxon>
        <taxon>Parabasalia</taxon>
        <taxon>Tritrichomonadida</taxon>
        <taxon>Tritrichomonadidae</taxon>
        <taxon>Tritrichomonas</taxon>
    </lineage>
</organism>
<dbReference type="Pfam" id="PF00069">
    <property type="entry name" value="Pkinase"/>
    <property type="match status" value="1"/>
</dbReference>
<dbReference type="Gene3D" id="1.10.510.10">
    <property type="entry name" value="Transferase(Phosphotransferase) domain 1"/>
    <property type="match status" value="1"/>
</dbReference>
<protein>
    <recommendedName>
        <fullName evidence="7">Protein kinase domain-containing protein</fullName>
    </recommendedName>
</protein>
<evidence type="ECO:0000256" key="3">
    <source>
        <dbReference type="ARBA" id="ARBA00022777"/>
    </source>
</evidence>
<gene>
    <name evidence="8" type="ORF">M9Y10_014309</name>
</gene>
<dbReference type="SUPFAM" id="SSF56112">
    <property type="entry name" value="Protein kinase-like (PK-like)"/>
    <property type="match status" value="1"/>
</dbReference>
<name>A0ABR2KZ63_9EUKA</name>
<evidence type="ECO:0000256" key="1">
    <source>
        <dbReference type="ARBA" id="ARBA00022679"/>
    </source>
</evidence>
<dbReference type="PANTHER" id="PTHR24348">
    <property type="entry name" value="SERINE/THREONINE-PROTEIN KINASE UNC-51-RELATED"/>
    <property type="match status" value="1"/>
</dbReference>
<comment type="caution">
    <text evidence="8">The sequence shown here is derived from an EMBL/GenBank/DDBJ whole genome shotgun (WGS) entry which is preliminary data.</text>
</comment>
<feature type="compositionally biased region" description="Polar residues" evidence="6">
    <location>
        <begin position="465"/>
        <end position="478"/>
    </location>
</feature>
<keyword evidence="4 5" id="KW-0067">ATP-binding</keyword>
<feature type="domain" description="Protein kinase" evidence="7">
    <location>
        <begin position="15"/>
        <end position="283"/>
    </location>
</feature>
<feature type="region of interest" description="Disordered" evidence="6">
    <location>
        <begin position="452"/>
        <end position="516"/>
    </location>
</feature>
<dbReference type="Proteomes" id="UP001470230">
    <property type="component" value="Unassembled WGS sequence"/>
</dbReference>
<keyword evidence="9" id="KW-1185">Reference proteome</keyword>
<reference evidence="8 9" key="1">
    <citation type="submission" date="2024-04" db="EMBL/GenBank/DDBJ databases">
        <title>Tritrichomonas musculus Genome.</title>
        <authorList>
            <person name="Alves-Ferreira E."/>
            <person name="Grigg M."/>
            <person name="Lorenzi H."/>
            <person name="Galac M."/>
        </authorList>
    </citation>
    <scope>NUCLEOTIDE SEQUENCE [LARGE SCALE GENOMIC DNA]</scope>
    <source>
        <strain evidence="8 9">EAF2021</strain>
    </source>
</reference>
<dbReference type="SMART" id="SM00220">
    <property type="entry name" value="S_TKc"/>
    <property type="match status" value="1"/>
</dbReference>
<dbReference type="InterPro" id="IPR000719">
    <property type="entry name" value="Prot_kinase_dom"/>
</dbReference>
<evidence type="ECO:0000256" key="5">
    <source>
        <dbReference type="PROSITE-ProRule" id="PRU10141"/>
    </source>
</evidence>
<dbReference type="InterPro" id="IPR011009">
    <property type="entry name" value="Kinase-like_dom_sf"/>
</dbReference>
<evidence type="ECO:0000256" key="6">
    <source>
        <dbReference type="SAM" id="MobiDB-lite"/>
    </source>
</evidence>